<organism evidence="2 3">
    <name type="scientific">Liparis tanakae</name>
    <name type="common">Tanaka's snailfish</name>
    <dbReference type="NCBI Taxonomy" id="230148"/>
    <lineage>
        <taxon>Eukaryota</taxon>
        <taxon>Metazoa</taxon>
        <taxon>Chordata</taxon>
        <taxon>Craniata</taxon>
        <taxon>Vertebrata</taxon>
        <taxon>Euteleostomi</taxon>
        <taxon>Actinopterygii</taxon>
        <taxon>Neopterygii</taxon>
        <taxon>Teleostei</taxon>
        <taxon>Neoteleostei</taxon>
        <taxon>Acanthomorphata</taxon>
        <taxon>Eupercaria</taxon>
        <taxon>Perciformes</taxon>
        <taxon>Cottioidei</taxon>
        <taxon>Cottales</taxon>
        <taxon>Liparidae</taxon>
        <taxon>Liparis</taxon>
    </lineage>
</organism>
<evidence type="ECO:0000313" key="2">
    <source>
        <dbReference type="EMBL" id="TNN62563.1"/>
    </source>
</evidence>
<accession>A0A4Z2HC27</accession>
<reference evidence="2 3" key="1">
    <citation type="submission" date="2019-03" db="EMBL/GenBank/DDBJ databases">
        <title>First draft genome of Liparis tanakae, snailfish: a comprehensive survey of snailfish specific genes.</title>
        <authorList>
            <person name="Kim W."/>
            <person name="Song I."/>
            <person name="Jeong J.-H."/>
            <person name="Kim D."/>
            <person name="Kim S."/>
            <person name="Ryu S."/>
            <person name="Song J.Y."/>
            <person name="Lee S.K."/>
        </authorList>
    </citation>
    <scope>NUCLEOTIDE SEQUENCE [LARGE SCALE GENOMIC DNA]</scope>
    <source>
        <tissue evidence="2">Muscle</tissue>
    </source>
</reference>
<feature type="region of interest" description="Disordered" evidence="1">
    <location>
        <begin position="42"/>
        <end position="67"/>
    </location>
</feature>
<name>A0A4Z2HC27_9TELE</name>
<dbReference type="AlphaFoldDB" id="A0A4Z2HC27"/>
<protein>
    <submittedName>
        <fullName evidence="2">Uncharacterized protein</fullName>
    </submittedName>
</protein>
<dbReference type="EMBL" id="SRLO01000290">
    <property type="protein sequence ID" value="TNN62563.1"/>
    <property type="molecule type" value="Genomic_DNA"/>
</dbReference>
<gene>
    <name evidence="2" type="ORF">EYF80_027162</name>
</gene>
<keyword evidence="3" id="KW-1185">Reference proteome</keyword>
<proteinExistence type="predicted"/>
<evidence type="ECO:0000256" key="1">
    <source>
        <dbReference type="SAM" id="MobiDB-lite"/>
    </source>
</evidence>
<evidence type="ECO:0000313" key="3">
    <source>
        <dbReference type="Proteomes" id="UP000314294"/>
    </source>
</evidence>
<dbReference type="Proteomes" id="UP000314294">
    <property type="component" value="Unassembled WGS sequence"/>
</dbReference>
<comment type="caution">
    <text evidence="2">The sequence shown here is derived from an EMBL/GenBank/DDBJ whole genome shotgun (WGS) entry which is preliminary data.</text>
</comment>
<sequence>MCWCEANVENNVSENSDIRTSMSKRGSISIGAAYSICGTDLQKEEEEEDDPQQTHNTRKRTGERRESKTMDVYVHASIQRSCKVTNRILPFLHIWGPIDSPFCKSKSVPLASQRESSEQLTLHRRHSNTAAVKGGARCSMWGDDTMKCPLWMICDSSPSSLFGPSSWLSESESSSCSCFMLDGGRRYVYREDISPAAMSATLQTNS</sequence>